<gene>
    <name evidence="2" type="ORF">BDU57DRAFT_510961</name>
</gene>
<dbReference type="Gene3D" id="3.30.420.10">
    <property type="entry name" value="Ribonuclease H-like superfamily/Ribonuclease H"/>
    <property type="match status" value="1"/>
</dbReference>
<dbReference type="CDD" id="cd16963">
    <property type="entry name" value="CCE1"/>
    <property type="match status" value="1"/>
</dbReference>
<reference evidence="2" key="1">
    <citation type="journal article" date="2020" name="Stud. Mycol.">
        <title>101 Dothideomycetes genomes: a test case for predicting lifestyles and emergence of pathogens.</title>
        <authorList>
            <person name="Haridas S."/>
            <person name="Albert R."/>
            <person name="Binder M."/>
            <person name="Bloem J."/>
            <person name="Labutti K."/>
            <person name="Salamov A."/>
            <person name="Andreopoulos B."/>
            <person name="Baker S."/>
            <person name="Barry K."/>
            <person name="Bills G."/>
            <person name="Bluhm B."/>
            <person name="Cannon C."/>
            <person name="Castanera R."/>
            <person name="Culley D."/>
            <person name="Daum C."/>
            <person name="Ezra D."/>
            <person name="Gonzalez J."/>
            <person name="Henrissat B."/>
            <person name="Kuo A."/>
            <person name="Liang C."/>
            <person name="Lipzen A."/>
            <person name="Lutzoni F."/>
            <person name="Magnuson J."/>
            <person name="Mondo S."/>
            <person name="Nolan M."/>
            <person name="Ohm R."/>
            <person name="Pangilinan J."/>
            <person name="Park H.-J."/>
            <person name="Ramirez L."/>
            <person name="Alfaro M."/>
            <person name="Sun H."/>
            <person name="Tritt A."/>
            <person name="Yoshinaga Y."/>
            <person name="Zwiers L.-H."/>
            <person name="Turgeon B."/>
            <person name="Goodwin S."/>
            <person name="Spatafora J."/>
            <person name="Crous P."/>
            <person name="Grigoriev I."/>
        </authorList>
    </citation>
    <scope>NUCLEOTIDE SEQUENCE</scope>
    <source>
        <strain evidence="2">HMLAC05119</strain>
    </source>
</reference>
<dbReference type="Proteomes" id="UP000800096">
    <property type="component" value="Unassembled WGS sequence"/>
</dbReference>
<dbReference type="GO" id="GO:0000402">
    <property type="term" value="F:crossed form four-way junction DNA binding"/>
    <property type="evidence" value="ECO:0007669"/>
    <property type="project" value="TreeGrafter"/>
</dbReference>
<feature type="domain" description="Mitochondrial resolvase Ydc2 catalytic" evidence="1">
    <location>
        <begin position="58"/>
        <end position="361"/>
    </location>
</feature>
<dbReference type="AlphaFoldDB" id="A0A6A5R4G8"/>
<organism evidence="2 3">
    <name type="scientific">Ampelomyces quisqualis</name>
    <name type="common">Powdery mildew agent</name>
    <dbReference type="NCBI Taxonomy" id="50730"/>
    <lineage>
        <taxon>Eukaryota</taxon>
        <taxon>Fungi</taxon>
        <taxon>Dikarya</taxon>
        <taxon>Ascomycota</taxon>
        <taxon>Pezizomycotina</taxon>
        <taxon>Dothideomycetes</taxon>
        <taxon>Pleosporomycetidae</taxon>
        <taxon>Pleosporales</taxon>
        <taxon>Pleosporineae</taxon>
        <taxon>Phaeosphaeriaceae</taxon>
        <taxon>Ampelomyces</taxon>
    </lineage>
</organism>
<dbReference type="PANTHER" id="PTHR28072">
    <property type="entry name" value="CRUCIFORM CUTTING ENDONUCLEASE 1, MITOCHONDRIAL-RELATED"/>
    <property type="match status" value="1"/>
</dbReference>
<dbReference type="InterPro" id="IPR015242">
    <property type="entry name" value="Ydc2_cat"/>
</dbReference>
<dbReference type="InterPro" id="IPR036397">
    <property type="entry name" value="RNaseH_sf"/>
</dbReference>
<proteinExistence type="predicted"/>
<dbReference type="SUPFAM" id="SSF53098">
    <property type="entry name" value="Ribonuclease H-like"/>
    <property type="match status" value="1"/>
</dbReference>
<dbReference type="InterPro" id="IPR039197">
    <property type="entry name" value="Mrs1/Cce1"/>
</dbReference>
<protein>
    <submittedName>
        <fullName evidence="2">Mitochondrial resolvase Ydc2</fullName>
    </submittedName>
</protein>
<evidence type="ECO:0000313" key="3">
    <source>
        <dbReference type="Proteomes" id="UP000800096"/>
    </source>
</evidence>
<keyword evidence="3" id="KW-1185">Reference proteome</keyword>
<dbReference type="GO" id="GO:0070336">
    <property type="term" value="F:flap-structured DNA binding"/>
    <property type="evidence" value="ECO:0007669"/>
    <property type="project" value="TreeGrafter"/>
</dbReference>
<accession>A0A6A5R4G8</accession>
<dbReference type="GO" id="GO:0004520">
    <property type="term" value="F:DNA endonuclease activity"/>
    <property type="evidence" value="ECO:0007669"/>
    <property type="project" value="TreeGrafter"/>
</dbReference>
<dbReference type="GO" id="GO:0005739">
    <property type="term" value="C:mitochondrion"/>
    <property type="evidence" value="ECO:0007669"/>
    <property type="project" value="TreeGrafter"/>
</dbReference>
<evidence type="ECO:0000259" key="1">
    <source>
        <dbReference type="Pfam" id="PF09159"/>
    </source>
</evidence>
<dbReference type="GO" id="GO:0000403">
    <property type="term" value="F:Y-form DNA binding"/>
    <property type="evidence" value="ECO:0007669"/>
    <property type="project" value="TreeGrafter"/>
</dbReference>
<sequence>MAPKPRPVTAKALQALLTRIGSASSGTKDVLYQRFKKDVAQPGLHAGNQNTKNRSLRIISIDMGIKNLAYCDASVTFSRRNAMSPTMDIIRWDKLNLVDAARVPSRLISAPNPVEKDVVDEDEDADPYSLTVLSETAYRFITETVLSGAPDIILIERQRWRSASSAAIQQWTVRVNTLEAMLWAVLKTILIETRNSRTKALDAKRNYEIYGVDPKRVGQYWLSQHAQAIADRQGVSPSEIGIEDLAEGDGNELSNRKVPRSKAEKKAKIALLRSWLATEPASTASSMPDSAPTITFTIGQGAVVARQALSLTKVTKSKNKKMEAARNGAVQEKDMTKLDDITDCFLQGAAWVAWEANREQLHAVWKRKRNANTNLPELDDDTLKAMIEVTGQSTR</sequence>
<dbReference type="PANTHER" id="PTHR28072:SF1">
    <property type="entry name" value="CRUCIFORM CUTTING ENDONUCLEASE 1, MITOCHONDRIAL-RELATED"/>
    <property type="match status" value="1"/>
</dbReference>
<dbReference type="Pfam" id="PF09159">
    <property type="entry name" value="Ydc2-catalyt"/>
    <property type="match status" value="1"/>
</dbReference>
<name>A0A6A5R4G8_AMPQU</name>
<dbReference type="InterPro" id="IPR012337">
    <property type="entry name" value="RNaseH-like_sf"/>
</dbReference>
<dbReference type="EMBL" id="ML979132">
    <property type="protein sequence ID" value="KAF1921914.1"/>
    <property type="molecule type" value="Genomic_DNA"/>
</dbReference>
<evidence type="ECO:0000313" key="2">
    <source>
        <dbReference type="EMBL" id="KAF1921914.1"/>
    </source>
</evidence>
<dbReference type="OrthoDB" id="5552842at2759"/>